<reference evidence="1" key="1">
    <citation type="submission" date="2022-02" db="EMBL/GenBank/DDBJ databases">
        <title>Plant Genome Project.</title>
        <authorList>
            <person name="Zhang R.-G."/>
        </authorList>
    </citation>
    <scope>NUCLEOTIDE SEQUENCE</scope>
    <source>
        <strain evidence="1">AT1</strain>
    </source>
</reference>
<comment type="caution">
    <text evidence="1">The sequence shown here is derived from an EMBL/GenBank/DDBJ whole genome shotgun (WGS) entry which is preliminary data.</text>
</comment>
<dbReference type="Proteomes" id="UP001062846">
    <property type="component" value="Chromosome 6"/>
</dbReference>
<protein>
    <submittedName>
        <fullName evidence="1">Uncharacterized protein</fullName>
    </submittedName>
</protein>
<evidence type="ECO:0000313" key="2">
    <source>
        <dbReference type="Proteomes" id="UP001062846"/>
    </source>
</evidence>
<proteinExistence type="predicted"/>
<dbReference type="EMBL" id="CM046393">
    <property type="protein sequence ID" value="KAI8550608.1"/>
    <property type="molecule type" value="Genomic_DNA"/>
</dbReference>
<organism evidence="1 2">
    <name type="scientific">Rhododendron molle</name>
    <name type="common">Chinese azalea</name>
    <name type="synonym">Azalea mollis</name>
    <dbReference type="NCBI Taxonomy" id="49168"/>
    <lineage>
        <taxon>Eukaryota</taxon>
        <taxon>Viridiplantae</taxon>
        <taxon>Streptophyta</taxon>
        <taxon>Embryophyta</taxon>
        <taxon>Tracheophyta</taxon>
        <taxon>Spermatophyta</taxon>
        <taxon>Magnoliopsida</taxon>
        <taxon>eudicotyledons</taxon>
        <taxon>Gunneridae</taxon>
        <taxon>Pentapetalae</taxon>
        <taxon>asterids</taxon>
        <taxon>Ericales</taxon>
        <taxon>Ericaceae</taxon>
        <taxon>Ericoideae</taxon>
        <taxon>Rhodoreae</taxon>
        <taxon>Rhododendron</taxon>
    </lineage>
</organism>
<name>A0ACC0NBA3_RHOML</name>
<keyword evidence="2" id="KW-1185">Reference proteome</keyword>
<gene>
    <name evidence="1" type="ORF">RHMOL_Rhmol06G0120700</name>
</gene>
<accession>A0ACC0NBA3</accession>
<evidence type="ECO:0000313" key="1">
    <source>
        <dbReference type="EMBL" id="KAI8550608.1"/>
    </source>
</evidence>
<sequence length="174" mass="19202">MSQLLQTKLNIPEELSTSIIQNDELNIVRLIELHGPEGALGDYVGQAHRCLVLSICTLAAYMLIPADGGVSPSLASIASQMDTRKNIMPVVLAETLMGLDLVKSGQADWFTGCPLLLQLWLSDKVGVLEAPQAGVEDFPRYLGKRPMVYPELLMVEWYAFLNDMESEGIVWRSP</sequence>